<sequence>MRRKSIIEQVEEQERRREDSEKDKKFIKKLFTYLGVIFFVVIVGGGIFIYEYLQPSDAELAYKEEQKKAYLLNKKRYQACETLIKEQLNFPSTYKFKSEVAGHIVEGPYVEVSFTAKNAFGAELPQLGQCLGEVDEMVLLGIKNR</sequence>
<name>A0ABY3X1A2_9GAMM</name>
<dbReference type="Proteomes" id="UP000829542">
    <property type="component" value="Chromosome"/>
</dbReference>
<keyword evidence="4" id="KW-1185">Reference proteome</keyword>
<protein>
    <recommendedName>
        <fullName evidence="5">DUF4845 domain-containing protein</fullName>
    </recommendedName>
</protein>
<evidence type="ECO:0000313" key="4">
    <source>
        <dbReference type="Proteomes" id="UP000829542"/>
    </source>
</evidence>
<keyword evidence="2" id="KW-0812">Transmembrane</keyword>
<evidence type="ECO:0000313" key="3">
    <source>
        <dbReference type="EMBL" id="UNM96658.1"/>
    </source>
</evidence>
<keyword evidence="2" id="KW-0472">Membrane</keyword>
<dbReference type="EMBL" id="CP093379">
    <property type="protein sequence ID" value="UNM96658.1"/>
    <property type="molecule type" value="Genomic_DNA"/>
</dbReference>
<evidence type="ECO:0008006" key="5">
    <source>
        <dbReference type="Google" id="ProtNLM"/>
    </source>
</evidence>
<dbReference type="RefSeq" id="WP_242150655.1">
    <property type="nucleotide sequence ID" value="NZ_CP093379.1"/>
</dbReference>
<reference evidence="3 4" key="1">
    <citation type="submission" date="2022-03" db="EMBL/GenBank/DDBJ databases">
        <title>Ignatzschineria rhizosphaerae HR5S32.</title>
        <authorList>
            <person name="Sun J.Q."/>
            <person name="Feng J.Y."/>
        </authorList>
    </citation>
    <scope>NUCLEOTIDE SEQUENCE [LARGE SCALE GENOMIC DNA]</scope>
    <source>
        <strain evidence="3 4">HR5S32</strain>
    </source>
</reference>
<feature type="transmembrane region" description="Helical" evidence="2">
    <location>
        <begin position="30"/>
        <end position="50"/>
    </location>
</feature>
<proteinExistence type="predicted"/>
<gene>
    <name evidence="3" type="ORF">MMG00_01990</name>
</gene>
<evidence type="ECO:0000256" key="1">
    <source>
        <dbReference type="SAM" id="Coils"/>
    </source>
</evidence>
<keyword evidence="1" id="KW-0175">Coiled coil</keyword>
<accession>A0ABY3X1A2</accession>
<feature type="coiled-coil region" evidence="1">
    <location>
        <begin position="3"/>
        <end position="30"/>
    </location>
</feature>
<keyword evidence="2" id="KW-1133">Transmembrane helix</keyword>
<evidence type="ECO:0000256" key="2">
    <source>
        <dbReference type="SAM" id="Phobius"/>
    </source>
</evidence>
<organism evidence="3 4">
    <name type="scientific">Ignatzschineria rhizosphaerae</name>
    <dbReference type="NCBI Taxonomy" id="2923279"/>
    <lineage>
        <taxon>Bacteria</taxon>
        <taxon>Pseudomonadati</taxon>
        <taxon>Pseudomonadota</taxon>
        <taxon>Gammaproteobacteria</taxon>
        <taxon>Cardiobacteriales</taxon>
        <taxon>Ignatzschineriaceae</taxon>
        <taxon>Ignatzschineria</taxon>
    </lineage>
</organism>